<dbReference type="Proteomes" id="UP000318017">
    <property type="component" value="Chromosome"/>
</dbReference>
<dbReference type="Pfam" id="PF07607">
    <property type="entry name" value="DUF1570"/>
    <property type="match status" value="1"/>
</dbReference>
<dbReference type="OrthoDB" id="291356at2"/>
<keyword evidence="3" id="KW-1185">Reference proteome</keyword>
<evidence type="ECO:0000313" key="3">
    <source>
        <dbReference type="Proteomes" id="UP000318017"/>
    </source>
</evidence>
<organism evidence="2 3">
    <name type="scientific">Aureliella helgolandensis</name>
    <dbReference type="NCBI Taxonomy" id="2527968"/>
    <lineage>
        <taxon>Bacteria</taxon>
        <taxon>Pseudomonadati</taxon>
        <taxon>Planctomycetota</taxon>
        <taxon>Planctomycetia</taxon>
        <taxon>Pirellulales</taxon>
        <taxon>Pirellulaceae</taxon>
        <taxon>Aureliella</taxon>
    </lineage>
</organism>
<evidence type="ECO:0000259" key="1">
    <source>
        <dbReference type="Pfam" id="PF07607"/>
    </source>
</evidence>
<dbReference type="KEGG" id="ahel:Q31a_21050"/>
<feature type="domain" description="DUF1570" evidence="1">
    <location>
        <begin position="293"/>
        <end position="417"/>
    </location>
</feature>
<proteinExistence type="predicted"/>
<protein>
    <recommendedName>
        <fullName evidence="1">DUF1570 domain-containing protein</fullName>
    </recommendedName>
</protein>
<accession>A0A518G5D9</accession>
<gene>
    <name evidence="2" type="ORF">Q31a_21050</name>
</gene>
<reference evidence="2 3" key="1">
    <citation type="submission" date="2019-02" db="EMBL/GenBank/DDBJ databases">
        <title>Deep-cultivation of Planctomycetes and their phenomic and genomic characterization uncovers novel biology.</title>
        <authorList>
            <person name="Wiegand S."/>
            <person name="Jogler M."/>
            <person name="Boedeker C."/>
            <person name="Pinto D."/>
            <person name="Vollmers J."/>
            <person name="Rivas-Marin E."/>
            <person name="Kohn T."/>
            <person name="Peeters S.H."/>
            <person name="Heuer A."/>
            <person name="Rast P."/>
            <person name="Oberbeckmann S."/>
            <person name="Bunk B."/>
            <person name="Jeske O."/>
            <person name="Meyerdierks A."/>
            <person name="Storesund J.E."/>
            <person name="Kallscheuer N."/>
            <person name="Luecker S."/>
            <person name="Lage O.M."/>
            <person name="Pohl T."/>
            <person name="Merkel B.J."/>
            <person name="Hornburger P."/>
            <person name="Mueller R.-W."/>
            <person name="Bruemmer F."/>
            <person name="Labrenz M."/>
            <person name="Spormann A.M."/>
            <person name="Op den Camp H."/>
            <person name="Overmann J."/>
            <person name="Amann R."/>
            <person name="Jetten M.S.M."/>
            <person name="Mascher T."/>
            <person name="Medema M.H."/>
            <person name="Devos D.P."/>
            <person name="Kaster A.-K."/>
            <person name="Ovreas L."/>
            <person name="Rohde M."/>
            <person name="Galperin M.Y."/>
            <person name="Jogler C."/>
        </authorList>
    </citation>
    <scope>NUCLEOTIDE SEQUENCE [LARGE SCALE GENOMIC DNA]</scope>
    <source>
        <strain evidence="2 3">Q31a</strain>
    </source>
</reference>
<dbReference type="AlphaFoldDB" id="A0A518G5D9"/>
<evidence type="ECO:0000313" key="2">
    <source>
        <dbReference type="EMBL" id="QDV23800.1"/>
    </source>
</evidence>
<sequence length="451" mass="51256">MEVKSHARLSMWKMSCPRRRRRFDLGDTHRIRDSVIASVSRLPYQALPSIRYLAVAVLVLWSVGPQLSPPLLADDSVPGVEVGEEAVGNVAVRTVQIEFKQGEASVSTVGEVQREYADGSLLLLTPDGQLWTLLHDEIQSIHDIDEPMQAATSKEIYEQFKEQLPPGFSVHKTRHYVMVYNTSPAYVQWAGELFEGQYSRFYNYWKSHGIKLDEPRFPLVALVFSDKASYSRYATHEIGQSAESMIGYYNMKTNRMVSYDLTGVDGSVPNGRRVTRTQIVKQVLAQPQAERTVSTIVHEAVHQLAFNSGLQVRLAANPLWVCEGLAMFFETTDIGNTRGWGAIGKVNYHNYVMFGKYLPSRKPASLPELISDDSKFRDSATASQAYPESWALTYFLMMTRNKDFVAYMKSMQQLPPLGETSPRERIDLFKQHFGELGELDQDFLRYVTRLR</sequence>
<name>A0A518G5D9_9BACT</name>
<dbReference type="EMBL" id="CP036298">
    <property type="protein sequence ID" value="QDV23800.1"/>
    <property type="molecule type" value="Genomic_DNA"/>
</dbReference>
<dbReference type="InterPro" id="IPR011464">
    <property type="entry name" value="DUF1570"/>
</dbReference>